<gene>
    <name evidence="1" type="ORF">F5876DRAFT_52990</name>
</gene>
<protein>
    <submittedName>
        <fullName evidence="1">Uncharacterized protein</fullName>
    </submittedName>
</protein>
<name>A0ACC1TJ87_9AGAR</name>
<comment type="caution">
    <text evidence="1">The sequence shown here is derived from an EMBL/GenBank/DDBJ whole genome shotgun (WGS) entry which is preliminary data.</text>
</comment>
<dbReference type="Proteomes" id="UP001163835">
    <property type="component" value="Unassembled WGS sequence"/>
</dbReference>
<keyword evidence="2" id="KW-1185">Reference proteome</keyword>
<organism evidence="1 2">
    <name type="scientific">Lentinula aff. lateritia</name>
    <dbReference type="NCBI Taxonomy" id="2804960"/>
    <lineage>
        <taxon>Eukaryota</taxon>
        <taxon>Fungi</taxon>
        <taxon>Dikarya</taxon>
        <taxon>Basidiomycota</taxon>
        <taxon>Agaricomycotina</taxon>
        <taxon>Agaricomycetes</taxon>
        <taxon>Agaricomycetidae</taxon>
        <taxon>Agaricales</taxon>
        <taxon>Marasmiineae</taxon>
        <taxon>Omphalotaceae</taxon>
        <taxon>Lentinula</taxon>
    </lineage>
</organism>
<evidence type="ECO:0000313" key="1">
    <source>
        <dbReference type="EMBL" id="KAJ3804733.1"/>
    </source>
</evidence>
<proteinExistence type="predicted"/>
<reference evidence="1" key="1">
    <citation type="submission" date="2022-09" db="EMBL/GenBank/DDBJ databases">
        <title>A Global Phylogenomic Analysis of the Shiitake Genus Lentinula.</title>
        <authorList>
            <consortium name="DOE Joint Genome Institute"/>
            <person name="Sierra-Patev S."/>
            <person name="Min B."/>
            <person name="Naranjo-Ortiz M."/>
            <person name="Looney B."/>
            <person name="Konkel Z."/>
            <person name="Slot J.C."/>
            <person name="Sakamoto Y."/>
            <person name="Steenwyk J.L."/>
            <person name="Rokas A."/>
            <person name="Carro J."/>
            <person name="Camarero S."/>
            <person name="Ferreira P."/>
            <person name="Molpeceres G."/>
            <person name="Ruiz-Duenas F.J."/>
            <person name="Serrano A."/>
            <person name="Henrissat B."/>
            <person name="Drula E."/>
            <person name="Hughes K.W."/>
            <person name="Mata J.L."/>
            <person name="Ishikawa N.K."/>
            <person name="Vargas-Isla R."/>
            <person name="Ushijima S."/>
            <person name="Smith C.A."/>
            <person name="Ahrendt S."/>
            <person name="Andreopoulos W."/>
            <person name="He G."/>
            <person name="Labutti K."/>
            <person name="Lipzen A."/>
            <person name="Ng V."/>
            <person name="Riley R."/>
            <person name="Sandor L."/>
            <person name="Barry K."/>
            <person name="Martinez A.T."/>
            <person name="Xiao Y."/>
            <person name="Gibbons J.G."/>
            <person name="Terashima K."/>
            <person name="Grigoriev I.V."/>
            <person name="Hibbett D.S."/>
        </authorList>
    </citation>
    <scope>NUCLEOTIDE SEQUENCE</scope>
    <source>
        <strain evidence="1">TMI1499</strain>
    </source>
</reference>
<dbReference type="EMBL" id="MU795830">
    <property type="protein sequence ID" value="KAJ3804733.1"/>
    <property type="molecule type" value="Genomic_DNA"/>
</dbReference>
<sequence length="91" mass="10177">MVLAGIWLLDLAHQLPPTISLTRIDISTRLFPKPTTYSNNITFSSQSITDLPQSWSNCFALINQRLLTGALSKSQWMQALSEIYRVLKPGG</sequence>
<accession>A0ACC1TJ87</accession>
<evidence type="ECO:0000313" key="2">
    <source>
        <dbReference type="Proteomes" id="UP001163835"/>
    </source>
</evidence>